<keyword evidence="5" id="KW-1185">Reference proteome</keyword>
<dbReference type="KEGG" id="dqu:106745600"/>
<accession>A0A6P3XFF0</accession>
<evidence type="ECO:0000256" key="2">
    <source>
        <dbReference type="ARBA" id="ARBA00022723"/>
    </source>
</evidence>
<name>A0A6P3XFF0_DINQU</name>
<gene>
    <name evidence="6" type="primary">LOC106745600</name>
</gene>
<evidence type="ECO:0000313" key="6">
    <source>
        <dbReference type="RefSeq" id="XP_014476838.1"/>
    </source>
</evidence>
<keyword evidence="3" id="KW-0378">Hydrolase</keyword>
<dbReference type="GO" id="GO:0046872">
    <property type="term" value="F:metal ion binding"/>
    <property type="evidence" value="ECO:0007669"/>
    <property type="project" value="UniProtKB-KW"/>
</dbReference>
<dbReference type="OrthoDB" id="6503940at2759"/>
<dbReference type="NCBIfam" id="TIGR02244">
    <property type="entry name" value="HAD-IG-Ncltidse"/>
    <property type="match status" value="1"/>
</dbReference>
<dbReference type="GeneID" id="106745600"/>
<dbReference type="RefSeq" id="XP_014476838.1">
    <property type="nucleotide sequence ID" value="XM_014621352.1"/>
</dbReference>
<evidence type="ECO:0000256" key="3">
    <source>
        <dbReference type="ARBA" id="ARBA00022801"/>
    </source>
</evidence>
<proteinExistence type="inferred from homology"/>
<dbReference type="AlphaFoldDB" id="A0A6P3XFF0"/>
<dbReference type="InterPro" id="IPR023214">
    <property type="entry name" value="HAD_sf"/>
</dbReference>
<dbReference type="InterPro" id="IPR008380">
    <property type="entry name" value="HAD-SF_hydro_IG_5-nucl"/>
</dbReference>
<evidence type="ECO:0000256" key="1">
    <source>
        <dbReference type="ARBA" id="ARBA00009589"/>
    </source>
</evidence>
<organism evidence="5 6">
    <name type="scientific">Dinoponera quadriceps</name>
    <name type="common">South American ant</name>
    <dbReference type="NCBI Taxonomy" id="609295"/>
    <lineage>
        <taxon>Eukaryota</taxon>
        <taxon>Metazoa</taxon>
        <taxon>Ecdysozoa</taxon>
        <taxon>Arthropoda</taxon>
        <taxon>Hexapoda</taxon>
        <taxon>Insecta</taxon>
        <taxon>Pterygota</taxon>
        <taxon>Neoptera</taxon>
        <taxon>Endopterygota</taxon>
        <taxon>Hymenoptera</taxon>
        <taxon>Apocrita</taxon>
        <taxon>Aculeata</taxon>
        <taxon>Formicoidea</taxon>
        <taxon>Formicidae</taxon>
        <taxon>Ponerinae</taxon>
        <taxon>Ponerini</taxon>
        <taxon>Dinoponera</taxon>
    </lineage>
</organism>
<dbReference type="SUPFAM" id="SSF56784">
    <property type="entry name" value="HAD-like"/>
    <property type="match status" value="1"/>
</dbReference>
<dbReference type="PANTHER" id="PTHR12103:SF38">
    <property type="entry name" value="5'-NUCLEOTIDASE DOMAIN-CONTAINING PROTEIN 1"/>
    <property type="match status" value="1"/>
</dbReference>
<dbReference type="GO" id="GO:0008253">
    <property type="term" value="F:5'-nucleotidase activity"/>
    <property type="evidence" value="ECO:0007669"/>
    <property type="project" value="TreeGrafter"/>
</dbReference>
<dbReference type="Gene3D" id="3.40.50.1000">
    <property type="entry name" value="HAD superfamily/HAD-like"/>
    <property type="match status" value="1"/>
</dbReference>
<dbReference type="InterPro" id="IPR036412">
    <property type="entry name" value="HAD-like_sf"/>
</dbReference>
<sequence length="475" mass="54980">MIRYLRYSYCNTIKWCVNIHTSVHKQITSGAVLLTNITVHVKSYSSKVYCITEHNMSAFKLADYDCIGFDLDNTLVRYNIANLMHMEFNMLATFMVDNRRYSKKLLEPLTDNDLDFMQKGLLLDFERGNILKIGSDGVIHRACHGTHLLNKDQIQKIYSEQRWEVTDIFCNNVLDAWNGPLSEKVRSVLDYFDVPASLVFARAVDALDEEHESCQDKYNIWPDILDGMIYMFSIDHFESDKGIFGHIKQNPEKYLHKTDSTALISWLQQIKPKPVTFLLTGSNVDYVNFIANYALGEEWQFIFDIIVCYAKKPGFFTANRPFLDVIQNKNTDIISQQLERGKIYSEGNWKGLREFFRTMGKENPRCLYIGDNLVQDIYVPNAFAYCDTISVVEEIISEKHGYCTNLCSEQNLDEKMLNSKLWGSYFYLTDLKANVDTFWGHIIKKHSKLCISRVEEILTTAMDKPFPSFDNGGKS</sequence>
<keyword evidence="2" id="KW-0479">Metal-binding</keyword>
<evidence type="ECO:0000313" key="5">
    <source>
        <dbReference type="Proteomes" id="UP000515204"/>
    </source>
</evidence>
<dbReference type="Pfam" id="PF05761">
    <property type="entry name" value="5_nucleotid"/>
    <property type="match status" value="1"/>
</dbReference>
<protein>
    <submittedName>
        <fullName evidence="6">5'-nucleotidase domain-containing protein 1 isoform X1</fullName>
    </submittedName>
</protein>
<dbReference type="Proteomes" id="UP000515204">
    <property type="component" value="Unplaced"/>
</dbReference>
<dbReference type="CTD" id="38148"/>
<evidence type="ECO:0000256" key="4">
    <source>
        <dbReference type="ARBA" id="ARBA00022842"/>
    </source>
</evidence>
<comment type="similarity">
    <text evidence="1">Belongs to the 5'(3')-deoxyribonucleotidase family.</text>
</comment>
<dbReference type="PANTHER" id="PTHR12103">
    <property type="entry name" value="5'-NUCLEOTIDASE DOMAIN-CONTAINING"/>
    <property type="match status" value="1"/>
</dbReference>
<keyword evidence="4" id="KW-0460">Magnesium</keyword>
<reference evidence="6" key="1">
    <citation type="submission" date="2025-08" db="UniProtKB">
        <authorList>
            <consortium name="RefSeq"/>
        </authorList>
    </citation>
    <scope>IDENTIFICATION</scope>
</reference>